<dbReference type="STRING" id="675816.VIA_003179"/>
<comment type="similarity">
    <text evidence="1">Belongs to the outer membrane factor (OMF) (TC 1.B.17) family.</text>
</comment>
<evidence type="ECO:0008006" key="5">
    <source>
        <dbReference type="Google" id="ProtNLM"/>
    </source>
</evidence>
<evidence type="ECO:0000256" key="1">
    <source>
        <dbReference type="ARBA" id="ARBA00007613"/>
    </source>
</evidence>
<keyword evidence="2" id="KW-0175">Coiled coil</keyword>
<dbReference type="Pfam" id="PF02321">
    <property type="entry name" value="OEP"/>
    <property type="match status" value="1"/>
</dbReference>
<comment type="caution">
    <text evidence="3">The sequence shown here is derived from an EMBL/GenBank/DDBJ whole genome shotgun (WGS) entry which is preliminary data.</text>
</comment>
<dbReference type="AlphaFoldDB" id="F9SVF1"/>
<dbReference type="Gene3D" id="1.20.1600.10">
    <property type="entry name" value="Outer membrane efflux proteins (OEP)"/>
    <property type="match status" value="1"/>
</dbReference>
<dbReference type="PATRIC" id="fig|675816.5.peg.2905"/>
<dbReference type="InterPro" id="IPR003423">
    <property type="entry name" value="OMP_efflux"/>
</dbReference>
<dbReference type="Proteomes" id="UP000002817">
    <property type="component" value="Unassembled WGS sequence"/>
</dbReference>
<dbReference type="GO" id="GO:0015562">
    <property type="term" value="F:efflux transmembrane transporter activity"/>
    <property type="evidence" value="ECO:0007669"/>
    <property type="project" value="InterPro"/>
</dbReference>
<name>F9SVF1_VIBOR</name>
<evidence type="ECO:0000313" key="3">
    <source>
        <dbReference type="EMBL" id="EGU48537.1"/>
    </source>
</evidence>
<evidence type="ECO:0000256" key="2">
    <source>
        <dbReference type="SAM" id="Coils"/>
    </source>
</evidence>
<dbReference type="EMBL" id="AFWH01000039">
    <property type="protein sequence ID" value="EGU48537.1"/>
    <property type="molecule type" value="Genomic_DNA"/>
</dbReference>
<dbReference type="SUPFAM" id="SSF56954">
    <property type="entry name" value="Outer membrane efflux proteins (OEP)"/>
    <property type="match status" value="1"/>
</dbReference>
<gene>
    <name evidence="3" type="ORF">VIOR3934_12375</name>
</gene>
<protein>
    <recommendedName>
        <fullName evidence="5">Copper transporter</fullName>
    </recommendedName>
</protein>
<dbReference type="OrthoDB" id="5607838at2"/>
<feature type="coiled-coil region" evidence="2">
    <location>
        <begin position="361"/>
        <end position="388"/>
    </location>
</feature>
<dbReference type="PANTHER" id="PTHR30203">
    <property type="entry name" value="OUTER MEMBRANE CATION EFFLUX PROTEIN"/>
    <property type="match status" value="1"/>
</dbReference>
<dbReference type="eggNOG" id="COG1538">
    <property type="taxonomic scope" value="Bacteria"/>
</dbReference>
<reference evidence="3 4" key="1">
    <citation type="journal article" date="2012" name="Int. J. Syst. Evol. Microbiol.">
        <title>Vibrio caribbeanicus sp. nov., isolated from the marine sponge Scleritoderma cyanea.</title>
        <authorList>
            <person name="Hoffmann M."/>
            <person name="Monday S.R."/>
            <person name="Allard M.W."/>
            <person name="Strain E.A."/>
            <person name="Whittaker P."/>
            <person name="Naum M."/>
            <person name="McCarthy P.J."/>
            <person name="Lopez J.V."/>
            <person name="Fischer M."/>
            <person name="Brown E.W."/>
        </authorList>
    </citation>
    <scope>NUCLEOTIDE SEQUENCE [LARGE SCALE GENOMIC DNA]</scope>
    <source>
        <strain evidence="4">CIP 102891 / ATCC 33934</strain>
    </source>
</reference>
<evidence type="ECO:0000313" key="4">
    <source>
        <dbReference type="Proteomes" id="UP000002817"/>
    </source>
</evidence>
<accession>F9SVF1</accession>
<proteinExistence type="inferred from homology"/>
<dbReference type="InterPro" id="IPR010131">
    <property type="entry name" value="MdtP/NodT-like"/>
</dbReference>
<organism evidence="3 4">
    <name type="scientific">Vibrio orientalis CIP 102891 = ATCC 33934</name>
    <dbReference type="NCBI Taxonomy" id="675816"/>
    <lineage>
        <taxon>Bacteria</taxon>
        <taxon>Pseudomonadati</taxon>
        <taxon>Pseudomonadota</taxon>
        <taxon>Gammaproteobacteria</taxon>
        <taxon>Vibrionales</taxon>
        <taxon>Vibrionaceae</taxon>
        <taxon>Vibrio</taxon>
        <taxon>Vibrio oreintalis group</taxon>
    </lineage>
</organism>
<sequence length="464" mass="51044">MIVNNELYGLGFAKPLSLCIAVSIAAIPAVSYAKEVNTSASIAASTNQLNALIESALSQDSSRAQYASQSLAMTESGAASATLMDPKLKVGVGGLPVDSFKFDDDPMTNISVGLMQQFERGSTLELNQRKASQQSSGLSLQVGLREREVATQMTQLWLELGYLQYAESIIVENQRLMAEMEQFVKTNYSIGKSEAQDLLNTQLQVDKLEEKLQLNRQMQSRIISQLSEWLGSNWLGSNRSLSASYTLNWPTLEAILSSHAGTAQYYDQLSQHPMTQMADSNISVNQIQVEVAEQAYTPQFGVEVMYAYRQANNMRGEPASDLVSAYLTMDIPLFTGSRQDKNLAAAQHQVGAAKYQKDTLLAQMNAQVNALVNDRLNLQERIERYQDRLLPQATARTQAVERGYQNSTAQFGDVITASSDELALQLEVARLTTDLHITNSKLAALLGGFTYASPESPLTHSKQQ</sequence>